<evidence type="ECO:0000256" key="1">
    <source>
        <dbReference type="ARBA" id="ARBA00004651"/>
    </source>
</evidence>
<evidence type="ECO:0000256" key="3">
    <source>
        <dbReference type="ARBA" id="ARBA00022448"/>
    </source>
</evidence>
<comment type="subcellular location">
    <subcellularLocation>
        <location evidence="1">Cell membrane</location>
        <topology evidence="1">Multi-pass membrane protein</topology>
    </subcellularLocation>
</comment>
<comment type="caution">
    <text evidence="9">The sequence shown here is derived from an EMBL/GenBank/DDBJ whole genome shotgun (WGS) entry which is preliminary data.</text>
</comment>
<accession>A0AAW9KKJ7</accession>
<dbReference type="Proteomes" id="UP001288944">
    <property type="component" value="Unassembled WGS sequence"/>
</dbReference>
<dbReference type="InterPro" id="IPR035906">
    <property type="entry name" value="MetI-like_sf"/>
</dbReference>
<evidence type="ECO:0000313" key="9">
    <source>
        <dbReference type="EMBL" id="MDZ7543782.1"/>
    </source>
</evidence>
<dbReference type="SUPFAM" id="SSF161098">
    <property type="entry name" value="MetI-like"/>
    <property type="match status" value="1"/>
</dbReference>
<evidence type="ECO:0000256" key="8">
    <source>
        <dbReference type="SAM" id="Phobius"/>
    </source>
</evidence>
<dbReference type="Gene3D" id="1.10.3720.10">
    <property type="entry name" value="MetI-like"/>
    <property type="match status" value="1"/>
</dbReference>
<name>A0AAW9KKJ7_CLOPF</name>
<evidence type="ECO:0000256" key="5">
    <source>
        <dbReference type="ARBA" id="ARBA00022692"/>
    </source>
</evidence>
<evidence type="ECO:0000313" key="10">
    <source>
        <dbReference type="Proteomes" id="UP001288944"/>
    </source>
</evidence>
<dbReference type="PANTHER" id="PTHR42929">
    <property type="entry name" value="INNER MEMBRANE ABC TRANSPORTER PERMEASE PROTEIN YDCU-RELATED-RELATED"/>
    <property type="match status" value="1"/>
</dbReference>
<dbReference type="AlphaFoldDB" id="A0AAW9KKJ7"/>
<comment type="similarity">
    <text evidence="2">Belongs to the binding-protein-dependent transport system permease family. CysTW subfamily.</text>
</comment>
<keyword evidence="7 8" id="KW-0472">Membrane</keyword>
<organism evidence="9 10">
    <name type="scientific">Clostridium perfringens</name>
    <dbReference type="NCBI Taxonomy" id="1502"/>
    <lineage>
        <taxon>Bacteria</taxon>
        <taxon>Bacillati</taxon>
        <taxon>Bacillota</taxon>
        <taxon>Clostridia</taxon>
        <taxon>Eubacteriales</taxon>
        <taxon>Clostridiaceae</taxon>
        <taxon>Clostridium</taxon>
    </lineage>
</organism>
<dbReference type="EMBL" id="WNUR01001623">
    <property type="protein sequence ID" value="MDZ7543782.1"/>
    <property type="molecule type" value="Genomic_DNA"/>
</dbReference>
<evidence type="ECO:0000256" key="7">
    <source>
        <dbReference type="ARBA" id="ARBA00023136"/>
    </source>
</evidence>
<feature type="transmembrane region" description="Helical" evidence="8">
    <location>
        <begin position="71"/>
        <end position="91"/>
    </location>
</feature>
<dbReference type="PANTHER" id="PTHR42929:SF1">
    <property type="entry name" value="INNER MEMBRANE ABC TRANSPORTER PERMEASE PROTEIN YDCU-RELATED"/>
    <property type="match status" value="1"/>
</dbReference>
<feature type="non-terminal residue" evidence="9">
    <location>
        <position position="110"/>
    </location>
</feature>
<reference evidence="9" key="1">
    <citation type="submission" date="2019-11" db="EMBL/GenBank/DDBJ databases">
        <title>Characterization of Clostridium perfringens isolates from swine manure treated agricultural soils.</title>
        <authorList>
            <person name="Wushke S.T."/>
        </authorList>
    </citation>
    <scope>NUCLEOTIDE SEQUENCE</scope>
    <source>
        <strain evidence="9">X62</strain>
    </source>
</reference>
<keyword evidence="5 8" id="KW-0812">Transmembrane</keyword>
<evidence type="ECO:0000256" key="4">
    <source>
        <dbReference type="ARBA" id="ARBA00022475"/>
    </source>
</evidence>
<protein>
    <submittedName>
        <fullName evidence="9">ABC transporter permease</fullName>
    </submittedName>
</protein>
<dbReference type="GO" id="GO:0005886">
    <property type="term" value="C:plasma membrane"/>
    <property type="evidence" value="ECO:0007669"/>
    <property type="project" value="UniProtKB-SubCell"/>
</dbReference>
<proteinExistence type="inferred from homology"/>
<gene>
    <name evidence="9" type="ORF">GNF83_21975</name>
</gene>
<keyword evidence="3" id="KW-0813">Transport</keyword>
<feature type="transmembrane region" description="Helical" evidence="8">
    <location>
        <begin position="12"/>
        <end position="39"/>
    </location>
</feature>
<keyword evidence="4" id="KW-1003">Cell membrane</keyword>
<evidence type="ECO:0000256" key="6">
    <source>
        <dbReference type="ARBA" id="ARBA00022989"/>
    </source>
</evidence>
<evidence type="ECO:0000256" key="2">
    <source>
        <dbReference type="ARBA" id="ARBA00007069"/>
    </source>
</evidence>
<keyword evidence="6 8" id="KW-1133">Transmembrane helix</keyword>
<sequence>MARTGAIQSKMMLLVLLPLILWISAFELLPIAGMIVMSFQDDAGQGFSLGQYVKSFSSPLYQQAIINSVKVSFFSSIIAILIAIVCAYSITRFTTRVRDIMLMISNMITN</sequence>